<dbReference type="RefSeq" id="WP_204732129.1">
    <property type="nucleotide sequence ID" value="NZ_JAVDWE010000010.1"/>
</dbReference>
<proteinExistence type="predicted"/>
<dbReference type="Proteomes" id="UP001265550">
    <property type="component" value="Unassembled WGS sequence"/>
</dbReference>
<keyword evidence="2" id="KW-1185">Reference proteome</keyword>
<organism evidence="1 2">
    <name type="scientific">Hydrogenophaga laconesensis</name>
    <dbReference type="NCBI Taxonomy" id="1805971"/>
    <lineage>
        <taxon>Bacteria</taxon>
        <taxon>Pseudomonadati</taxon>
        <taxon>Pseudomonadota</taxon>
        <taxon>Betaproteobacteria</taxon>
        <taxon>Burkholderiales</taxon>
        <taxon>Comamonadaceae</taxon>
        <taxon>Hydrogenophaga</taxon>
    </lineage>
</organism>
<name>A0ABU1VDZ2_9BURK</name>
<sequence>MGAVCYLCELNYGVIPGQTAGDAAGACKLCGVLACRGHGVRNASKPAYICGCCLPNLLASAALRQAGGAAPLPPRDTPAPQDGASGYGAWAVGLNEVADVLGDPEATRWAWMREDVNYLARPFDANGVPEGMRAFAKPQAGEARRLLATAITLAVALRLPEDELLPILRVALEMNRA</sequence>
<protein>
    <submittedName>
        <fullName evidence="1">Uncharacterized protein</fullName>
    </submittedName>
</protein>
<gene>
    <name evidence="1" type="ORF">J2X09_003446</name>
</gene>
<evidence type="ECO:0000313" key="1">
    <source>
        <dbReference type="EMBL" id="MDR7095694.1"/>
    </source>
</evidence>
<comment type="caution">
    <text evidence="1">The sequence shown here is derived from an EMBL/GenBank/DDBJ whole genome shotgun (WGS) entry which is preliminary data.</text>
</comment>
<reference evidence="1 2" key="1">
    <citation type="submission" date="2023-07" db="EMBL/GenBank/DDBJ databases">
        <title>Sorghum-associated microbial communities from plants grown in Nebraska, USA.</title>
        <authorList>
            <person name="Schachtman D."/>
        </authorList>
    </citation>
    <scope>NUCLEOTIDE SEQUENCE [LARGE SCALE GENOMIC DNA]</scope>
    <source>
        <strain evidence="1 2">BE240</strain>
    </source>
</reference>
<accession>A0ABU1VDZ2</accession>
<dbReference type="EMBL" id="JAVDWE010000010">
    <property type="protein sequence ID" value="MDR7095694.1"/>
    <property type="molecule type" value="Genomic_DNA"/>
</dbReference>
<evidence type="ECO:0000313" key="2">
    <source>
        <dbReference type="Proteomes" id="UP001265550"/>
    </source>
</evidence>